<organism evidence="4 5">
    <name type="scientific">Kyrpidia spormannii</name>
    <dbReference type="NCBI Taxonomy" id="2055160"/>
    <lineage>
        <taxon>Bacteria</taxon>
        <taxon>Bacillati</taxon>
        <taxon>Bacillota</taxon>
        <taxon>Bacilli</taxon>
        <taxon>Bacillales</taxon>
        <taxon>Alicyclobacillaceae</taxon>
        <taxon>Kyrpidia</taxon>
    </lineage>
</organism>
<dbReference type="KEGG" id="kyr:CVV65_03580"/>
<dbReference type="InterPro" id="IPR038029">
    <property type="entry name" value="GbiG_N_sf"/>
</dbReference>
<dbReference type="InterPro" id="IPR021744">
    <property type="entry name" value="CbiG_N"/>
</dbReference>
<dbReference type="OrthoDB" id="9781023at2"/>
<dbReference type="Pfam" id="PF01890">
    <property type="entry name" value="CbiG_C"/>
    <property type="match status" value="1"/>
</dbReference>
<dbReference type="RefSeq" id="WP_100666974.1">
    <property type="nucleotide sequence ID" value="NZ_CP024955.1"/>
</dbReference>
<dbReference type="SUPFAM" id="SSF159672">
    <property type="entry name" value="CbiG N-terminal domain-like"/>
    <property type="match status" value="1"/>
</dbReference>
<dbReference type="Pfam" id="PF11761">
    <property type="entry name" value="CbiG_mid"/>
    <property type="match status" value="1"/>
</dbReference>
<reference evidence="5" key="1">
    <citation type="submission" date="2017-11" db="EMBL/GenBank/DDBJ databases">
        <title>Complete Genome Sequence of Kyrpidia sp. Strain EA-1, a thermophilic, hydrogen-oxidizing Bacterium, isolated from the Azores.</title>
        <authorList>
            <person name="Reiner J.E."/>
            <person name="Lapp C.J."/>
            <person name="Bunk B."/>
            <person name="Gescher J."/>
        </authorList>
    </citation>
    <scope>NUCLEOTIDE SEQUENCE [LARGE SCALE GENOMIC DNA]</scope>
    <source>
        <strain evidence="5">EA-1</strain>
    </source>
</reference>
<sequence length="398" mass="43172">MPWPDHPQPYAAVAITKHGVELAWRTAEGLGGVDVYYSEKFDLRAAGGAQEGETFSSFWATPFSGSVRELLQDGFHRYEGWILFISLGAVVRMIAPVLRDKKTDPAVVVVDDAGRFAISVLSGHLGGANRLAERVAEVLGAQPVITTASDVGRTIAVDLLGRSFGWTLADDRHVTPASAAVVNEEPVLVLQEAGERGWWTRPTPLPPTIHRCDSLEEARGAVAERARQGLPGFGALLLITDRIWSEEELRQFAPYWVVYRPKSLILGIGCNRGTPRAEIEEVVEGTLRAKGLAVDSVAAVATIDRKKDETGLVALCRDRGWPLIAYTPVELNEMPMRHPSEMVYRYTGAYGVSEPAAMRAAGTDRLLVDKIVSGNVTLSVARKCPDLQNGAVERGAGP</sequence>
<dbReference type="InterPro" id="IPR036518">
    <property type="entry name" value="CobE/GbiG_C_sf"/>
</dbReference>
<dbReference type="EMBL" id="CP024955">
    <property type="protein sequence ID" value="ATY84144.1"/>
    <property type="molecule type" value="Genomic_DNA"/>
</dbReference>
<evidence type="ECO:0000313" key="5">
    <source>
        <dbReference type="Proteomes" id="UP000231932"/>
    </source>
</evidence>
<dbReference type="Pfam" id="PF11760">
    <property type="entry name" value="CbiG_N"/>
    <property type="match status" value="1"/>
</dbReference>
<dbReference type="Gene3D" id="3.30.420.180">
    <property type="entry name" value="CobE/GbiG C-terminal domain"/>
    <property type="match status" value="1"/>
</dbReference>
<dbReference type="InterPro" id="IPR002750">
    <property type="entry name" value="CobE/GbiG_C"/>
</dbReference>
<dbReference type="AlphaFoldDB" id="A0A2K8N3W0"/>
<protein>
    <submittedName>
        <fullName evidence="4">Cobalamin biosynthesis protein CbiG</fullName>
    </submittedName>
</protein>
<accession>A0A2K8N3W0</accession>
<name>A0A2K8N3W0_9BACL</name>
<dbReference type="PANTHER" id="PTHR37477:SF1">
    <property type="entry name" value="COBALT-PRECORRIN-5A HYDROLASE"/>
    <property type="match status" value="1"/>
</dbReference>
<gene>
    <name evidence="4" type="ORF">CVV65_03580</name>
</gene>
<evidence type="ECO:0000259" key="2">
    <source>
        <dbReference type="Pfam" id="PF11760"/>
    </source>
</evidence>
<dbReference type="InterPro" id="IPR021745">
    <property type="entry name" value="CbiG_mid"/>
</dbReference>
<proteinExistence type="predicted"/>
<evidence type="ECO:0000259" key="3">
    <source>
        <dbReference type="Pfam" id="PF11761"/>
    </source>
</evidence>
<keyword evidence="5" id="KW-1185">Reference proteome</keyword>
<feature type="domain" description="Cobalamin biosynthesis central region" evidence="3">
    <location>
        <begin position="155"/>
        <end position="261"/>
    </location>
</feature>
<dbReference type="GO" id="GO:0009236">
    <property type="term" value="P:cobalamin biosynthetic process"/>
    <property type="evidence" value="ECO:0007669"/>
    <property type="project" value="InterPro"/>
</dbReference>
<feature type="domain" description="CobE/GbiG C-terminal" evidence="1">
    <location>
        <begin position="264"/>
        <end position="381"/>
    </location>
</feature>
<evidence type="ECO:0000313" key="4">
    <source>
        <dbReference type="EMBL" id="ATY84144.1"/>
    </source>
</evidence>
<feature type="domain" description="Cobalamin synthesis G N-terminal" evidence="2">
    <location>
        <begin position="70"/>
        <end position="150"/>
    </location>
</feature>
<dbReference type="InterPro" id="IPR052553">
    <property type="entry name" value="CbiG_hydrolase"/>
</dbReference>
<dbReference type="Gene3D" id="3.40.50.11220">
    <property type="match status" value="1"/>
</dbReference>
<dbReference type="Proteomes" id="UP000231932">
    <property type="component" value="Chromosome"/>
</dbReference>
<evidence type="ECO:0000259" key="1">
    <source>
        <dbReference type="Pfam" id="PF01890"/>
    </source>
</evidence>
<dbReference type="SUPFAM" id="SSF159664">
    <property type="entry name" value="CobE/GbiG C-terminal domain-like"/>
    <property type="match status" value="1"/>
</dbReference>
<dbReference type="PANTHER" id="PTHR37477">
    <property type="entry name" value="COBALT-PRECORRIN-5A HYDROLASE"/>
    <property type="match status" value="1"/>
</dbReference>